<feature type="transmembrane region" description="Helical" evidence="6">
    <location>
        <begin position="32"/>
        <end position="51"/>
    </location>
</feature>
<feature type="transmembrane region" description="Helical" evidence="6">
    <location>
        <begin position="141"/>
        <end position="159"/>
    </location>
</feature>
<evidence type="ECO:0000313" key="8">
    <source>
        <dbReference type="EMBL" id="CAJ0580354.1"/>
    </source>
</evidence>
<name>A0AA36G5P8_9BILA</name>
<dbReference type="GO" id="GO:0012505">
    <property type="term" value="C:endomembrane system"/>
    <property type="evidence" value="ECO:0007669"/>
    <property type="project" value="UniProtKB-SubCell"/>
</dbReference>
<accession>A0AA36G5P8</accession>
<feature type="transmembrane region" description="Helical" evidence="6">
    <location>
        <begin position="107"/>
        <end position="129"/>
    </location>
</feature>
<feature type="transmembrane region" description="Helical" evidence="6">
    <location>
        <begin position="194"/>
        <end position="215"/>
    </location>
</feature>
<dbReference type="InterPro" id="IPR019402">
    <property type="entry name" value="CWH43_N"/>
</dbReference>
<evidence type="ECO:0000256" key="4">
    <source>
        <dbReference type="ARBA" id="ARBA00022989"/>
    </source>
</evidence>
<evidence type="ECO:0000256" key="3">
    <source>
        <dbReference type="ARBA" id="ARBA00022692"/>
    </source>
</evidence>
<comment type="similarity">
    <text evidence="2">Belongs to the DRAM/TMEM150 family.</text>
</comment>
<keyword evidence="4 6" id="KW-1133">Transmembrane helix</keyword>
<keyword evidence="9" id="KW-1185">Reference proteome</keyword>
<dbReference type="Proteomes" id="UP001177023">
    <property type="component" value="Unassembled WGS sequence"/>
</dbReference>
<gene>
    <name evidence="8" type="ORF">MSPICULIGERA_LOCUS18552</name>
</gene>
<dbReference type="InterPro" id="IPR050911">
    <property type="entry name" value="DRAM/TMEM150_Autophagy_Mod"/>
</dbReference>
<evidence type="ECO:0000256" key="5">
    <source>
        <dbReference type="ARBA" id="ARBA00023136"/>
    </source>
</evidence>
<evidence type="ECO:0000256" key="2">
    <source>
        <dbReference type="ARBA" id="ARBA00006565"/>
    </source>
</evidence>
<feature type="non-terminal residue" evidence="8">
    <location>
        <position position="1"/>
    </location>
</feature>
<evidence type="ECO:0000259" key="7">
    <source>
        <dbReference type="Pfam" id="PF10277"/>
    </source>
</evidence>
<dbReference type="PANTHER" id="PTHR21324:SF2">
    <property type="entry name" value="EG:22E5.9 PROTEIN"/>
    <property type="match status" value="1"/>
</dbReference>
<reference evidence="8" key="1">
    <citation type="submission" date="2023-06" db="EMBL/GenBank/DDBJ databases">
        <authorList>
            <person name="Delattre M."/>
        </authorList>
    </citation>
    <scope>NUCLEOTIDE SEQUENCE</scope>
    <source>
        <strain evidence="8">AF72</strain>
    </source>
</reference>
<sequence length="257" mass="29323">MYGGFFTGVYLGHFPLQMNFISAVGALPPERYIFAMFINAAVFFMAVTVYLRHRQIVEYYGHRLRMENGAWRLASTVLTGFAFISAFGMSLLANFPDLDTPKVRRTGAALAFLFGILYIWGQVIFGYIMTPAMTTKAMAHFRLFLVIMATESLMLYEVAVNSRLFIPADAGPRPARRHGIRWYTPDSPYYLNHMVASISEWLGVVFVEIFILTFANELQYAYLKIPRLQFINEGQANGEDNEYEESLAPSHSSYMVY</sequence>
<keyword evidence="5 6" id="KW-0472">Membrane</keyword>
<evidence type="ECO:0000256" key="6">
    <source>
        <dbReference type="SAM" id="Phobius"/>
    </source>
</evidence>
<evidence type="ECO:0000313" key="9">
    <source>
        <dbReference type="Proteomes" id="UP001177023"/>
    </source>
</evidence>
<protein>
    <recommendedName>
        <fullName evidence="7">CWH43-like N-terminal domain-containing protein</fullName>
    </recommendedName>
</protein>
<proteinExistence type="inferred from homology"/>
<comment type="caution">
    <text evidence="8">The sequence shown here is derived from an EMBL/GenBank/DDBJ whole genome shotgun (WGS) entry which is preliminary data.</text>
</comment>
<dbReference type="PANTHER" id="PTHR21324">
    <property type="entry name" value="FASTING-INDUCIBLE INTEGRAL MEMBRANE PROTEIN TM6P1-RELATED"/>
    <property type="match status" value="1"/>
</dbReference>
<feature type="transmembrane region" description="Helical" evidence="6">
    <location>
        <begin position="71"/>
        <end position="95"/>
    </location>
</feature>
<organism evidence="8 9">
    <name type="scientific">Mesorhabditis spiculigera</name>
    <dbReference type="NCBI Taxonomy" id="96644"/>
    <lineage>
        <taxon>Eukaryota</taxon>
        <taxon>Metazoa</taxon>
        <taxon>Ecdysozoa</taxon>
        <taxon>Nematoda</taxon>
        <taxon>Chromadorea</taxon>
        <taxon>Rhabditida</taxon>
        <taxon>Rhabditina</taxon>
        <taxon>Rhabditomorpha</taxon>
        <taxon>Rhabditoidea</taxon>
        <taxon>Rhabditidae</taxon>
        <taxon>Mesorhabditinae</taxon>
        <taxon>Mesorhabditis</taxon>
    </lineage>
</organism>
<dbReference type="AlphaFoldDB" id="A0AA36G5P8"/>
<keyword evidence="3 6" id="KW-0812">Transmembrane</keyword>
<comment type="subcellular location">
    <subcellularLocation>
        <location evidence="1">Endomembrane system</location>
        <topology evidence="1">Multi-pass membrane protein</topology>
    </subcellularLocation>
</comment>
<dbReference type="Pfam" id="PF10277">
    <property type="entry name" value="Frag1"/>
    <property type="match status" value="1"/>
</dbReference>
<evidence type="ECO:0000256" key="1">
    <source>
        <dbReference type="ARBA" id="ARBA00004127"/>
    </source>
</evidence>
<dbReference type="EMBL" id="CATQJA010002659">
    <property type="protein sequence ID" value="CAJ0580354.1"/>
    <property type="molecule type" value="Genomic_DNA"/>
</dbReference>
<feature type="domain" description="CWH43-like N-terminal" evidence="7">
    <location>
        <begin position="18"/>
        <end position="219"/>
    </location>
</feature>